<dbReference type="EMBL" id="JAWWNJ010000004">
    <property type="protein sequence ID" value="KAK7057855.1"/>
    <property type="molecule type" value="Genomic_DNA"/>
</dbReference>
<comment type="caution">
    <text evidence="1">The sequence shown here is derived from an EMBL/GenBank/DDBJ whole genome shotgun (WGS) entry which is preliminary data.</text>
</comment>
<name>A0AAW0E233_9AGAR</name>
<evidence type="ECO:0000313" key="2">
    <source>
        <dbReference type="Proteomes" id="UP001362999"/>
    </source>
</evidence>
<reference evidence="1 2" key="1">
    <citation type="journal article" date="2024" name="J Genomics">
        <title>Draft genome sequencing and assembly of Favolaschia claudopus CIRM-BRFM 2984 isolated from oak limbs.</title>
        <authorList>
            <person name="Navarro D."/>
            <person name="Drula E."/>
            <person name="Chaduli D."/>
            <person name="Cazenave R."/>
            <person name="Ahrendt S."/>
            <person name="Wang J."/>
            <person name="Lipzen A."/>
            <person name="Daum C."/>
            <person name="Barry K."/>
            <person name="Grigoriev I.V."/>
            <person name="Favel A."/>
            <person name="Rosso M.N."/>
            <person name="Martin F."/>
        </authorList>
    </citation>
    <scope>NUCLEOTIDE SEQUENCE [LARGE SCALE GENOMIC DNA]</scope>
    <source>
        <strain evidence="1 2">CIRM-BRFM 2984</strain>
    </source>
</reference>
<evidence type="ECO:0000313" key="1">
    <source>
        <dbReference type="EMBL" id="KAK7057855.1"/>
    </source>
</evidence>
<accession>A0AAW0E233</accession>
<dbReference type="AlphaFoldDB" id="A0AAW0E233"/>
<organism evidence="1 2">
    <name type="scientific">Favolaschia claudopus</name>
    <dbReference type="NCBI Taxonomy" id="2862362"/>
    <lineage>
        <taxon>Eukaryota</taxon>
        <taxon>Fungi</taxon>
        <taxon>Dikarya</taxon>
        <taxon>Basidiomycota</taxon>
        <taxon>Agaricomycotina</taxon>
        <taxon>Agaricomycetes</taxon>
        <taxon>Agaricomycetidae</taxon>
        <taxon>Agaricales</taxon>
        <taxon>Marasmiineae</taxon>
        <taxon>Mycenaceae</taxon>
        <taxon>Favolaschia</taxon>
    </lineage>
</organism>
<keyword evidence="2" id="KW-1185">Reference proteome</keyword>
<protein>
    <submittedName>
        <fullName evidence="1">Uncharacterized protein</fullName>
    </submittedName>
</protein>
<dbReference type="Proteomes" id="UP001362999">
    <property type="component" value="Unassembled WGS sequence"/>
</dbReference>
<proteinExistence type="predicted"/>
<sequence length="537" mass="61640">MSFEDPEFPILDEDEDEDGLAGFVSPDRTRTSSFFANSHNFTIKGGHFAIHNHISAEQAAPRGRPKAFREIDWCDIFLEDKLDVVRARVAASRRRSVLRNIYSAKIEGQHNPDKTVVIYEGDGAKQTWYEDVSKYLRVRHPRVLQLFGLSYSAGMFAAIFHHQDLVSIERVIEVYSHEPITEIYFYNFLHQEFLCHAPELARMLQVETLTTWDDCSLWLNTAGQLYIELGRREQFCHRHSYLAHSSWSSWNIRHPRLVASTDLIPAHQVIEIVENLTLQGFYRGCDMLEQCFHPTLEKGTSAKIRPGSVIGLHLPRHERLTADEIHLSLSSEYTSRDVKEVAFLNEGFIVSIRNQGSMMENGWIRAKIPRYTGTGKAKSLRNHLIMDTYPTRELFVSQAVYIFNHTQNHSPSNFYFMVNSIHIGFVFMPTRKRIQLRGRASLFLPLAKDFLSPDGTQLQYSTLAPYWSLHPSGHPPLAPEHAATLGLPSVETKIWIRGSFYSLEFYEDIAQFHRLKGFDPTSQDVAREMGVPIIPSS</sequence>
<gene>
    <name evidence="1" type="ORF">R3P38DRAFT_3252914</name>
</gene>